<proteinExistence type="predicted"/>
<name>A0A2P2L701_RHIMU</name>
<evidence type="ECO:0000313" key="1">
    <source>
        <dbReference type="EMBL" id="MBX13741.1"/>
    </source>
</evidence>
<reference evidence="1" key="1">
    <citation type="submission" date="2018-02" db="EMBL/GenBank/DDBJ databases">
        <title>Rhizophora mucronata_Transcriptome.</title>
        <authorList>
            <person name="Meera S.P."/>
            <person name="Sreeshan A."/>
            <person name="Augustine A."/>
        </authorList>
    </citation>
    <scope>NUCLEOTIDE SEQUENCE</scope>
    <source>
        <tissue evidence="1">Leaf</tissue>
    </source>
</reference>
<accession>A0A2P2L701</accession>
<protein>
    <submittedName>
        <fullName evidence="1">Uncharacterized protein</fullName>
    </submittedName>
</protein>
<sequence>MSIELVHICRIAMAAGHALLWNTQ</sequence>
<dbReference type="AlphaFoldDB" id="A0A2P2L701"/>
<dbReference type="EMBL" id="GGEC01033257">
    <property type="protein sequence ID" value="MBX13741.1"/>
    <property type="molecule type" value="Transcribed_RNA"/>
</dbReference>
<organism evidence="1">
    <name type="scientific">Rhizophora mucronata</name>
    <name type="common">Asiatic mangrove</name>
    <dbReference type="NCBI Taxonomy" id="61149"/>
    <lineage>
        <taxon>Eukaryota</taxon>
        <taxon>Viridiplantae</taxon>
        <taxon>Streptophyta</taxon>
        <taxon>Embryophyta</taxon>
        <taxon>Tracheophyta</taxon>
        <taxon>Spermatophyta</taxon>
        <taxon>Magnoliopsida</taxon>
        <taxon>eudicotyledons</taxon>
        <taxon>Gunneridae</taxon>
        <taxon>Pentapetalae</taxon>
        <taxon>rosids</taxon>
        <taxon>fabids</taxon>
        <taxon>Malpighiales</taxon>
        <taxon>Rhizophoraceae</taxon>
        <taxon>Rhizophora</taxon>
    </lineage>
</organism>